<dbReference type="VEuPathDB" id="FungiDB:PADG_11196"/>
<dbReference type="AlphaFoldDB" id="A0A0A0HWL4"/>
<feature type="compositionally biased region" description="Basic and acidic residues" evidence="8">
    <location>
        <begin position="360"/>
        <end position="369"/>
    </location>
</feature>
<dbReference type="STRING" id="502780.A0A0A0HWL4"/>
<evidence type="ECO:0000256" key="8">
    <source>
        <dbReference type="SAM" id="MobiDB-lite"/>
    </source>
</evidence>
<evidence type="ECO:0000256" key="7">
    <source>
        <dbReference type="ARBA" id="ARBA00023242"/>
    </source>
</evidence>
<dbReference type="GO" id="GO:0071013">
    <property type="term" value="C:catalytic step 2 spliceosome"/>
    <property type="evidence" value="ECO:0007669"/>
    <property type="project" value="TreeGrafter"/>
</dbReference>
<feature type="region of interest" description="Disordered" evidence="8">
    <location>
        <begin position="345"/>
        <end position="450"/>
    </location>
</feature>
<evidence type="ECO:0000313" key="10">
    <source>
        <dbReference type="EMBL" id="KGM92738.1"/>
    </source>
</evidence>
<keyword evidence="5" id="KW-0804">Transcription</keyword>
<dbReference type="KEGG" id="pbn:PADG_11196"/>
<dbReference type="eggNOG" id="KOG3756">
    <property type="taxonomic scope" value="Eukaryota"/>
</dbReference>
<feature type="compositionally biased region" description="Basic and acidic residues" evidence="8">
    <location>
        <begin position="127"/>
        <end position="136"/>
    </location>
</feature>
<organism evidence="10 11">
    <name type="scientific">Paracoccidioides brasiliensis (strain Pb18)</name>
    <dbReference type="NCBI Taxonomy" id="502780"/>
    <lineage>
        <taxon>Eukaryota</taxon>
        <taxon>Fungi</taxon>
        <taxon>Dikarya</taxon>
        <taxon>Ascomycota</taxon>
        <taxon>Pezizomycotina</taxon>
        <taxon>Eurotiomycetes</taxon>
        <taxon>Eurotiomycetidae</taxon>
        <taxon>Onygenales</taxon>
        <taxon>Ajellomycetaceae</taxon>
        <taxon>Paracoccidioides</taxon>
    </lineage>
</organism>
<evidence type="ECO:0000256" key="2">
    <source>
        <dbReference type="ARBA" id="ARBA00010386"/>
    </source>
</evidence>
<dbReference type="PANTHER" id="PTHR12707:SF0">
    <property type="entry name" value="PININ"/>
    <property type="match status" value="1"/>
</dbReference>
<dbReference type="InterPro" id="IPR006786">
    <property type="entry name" value="Pinin_SDK_MemA"/>
</dbReference>
<feature type="compositionally biased region" description="Polar residues" evidence="8">
    <location>
        <begin position="347"/>
        <end position="359"/>
    </location>
</feature>
<dbReference type="InParanoid" id="A0A0A0HWL4"/>
<dbReference type="EMBL" id="KN275957">
    <property type="protein sequence ID" value="KGM92738.1"/>
    <property type="molecule type" value="Genomic_DNA"/>
</dbReference>
<keyword evidence="7" id="KW-0539">Nucleus</keyword>
<dbReference type="PANTHER" id="PTHR12707">
    <property type="entry name" value="PINN"/>
    <property type="match status" value="1"/>
</dbReference>
<evidence type="ECO:0000256" key="4">
    <source>
        <dbReference type="ARBA" id="ARBA00023015"/>
    </source>
</evidence>
<dbReference type="OMA" id="ALYYKPW"/>
<keyword evidence="11" id="KW-1185">Reference proteome</keyword>
<evidence type="ECO:0000259" key="9">
    <source>
        <dbReference type="Pfam" id="PF04696"/>
    </source>
</evidence>
<dbReference type="RefSeq" id="XP_010756791.1">
    <property type="nucleotide sequence ID" value="XM_010758489.1"/>
</dbReference>
<reference evidence="10 11" key="1">
    <citation type="journal article" date="2011" name="PLoS Genet.">
        <title>Comparative genomic analysis of human fungal pathogens causing paracoccidioidomycosis.</title>
        <authorList>
            <person name="Desjardins C.A."/>
            <person name="Champion M.D."/>
            <person name="Holder J.W."/>
            <person name="Muszewska A."/>
            <person name="Goldberg J."/>
            <person name="Bailao A.M."/>
            <person name="Brigido M.M."/>
            <person name="Ferreira M.E."/>
            <person name="Garcia A.M."/>
            <person name="Grynberg M."/>
            <person name="Gujja S."/>
            <person name="Heiman D.I."/>
            <person name="Henn M.R."/>
            <person name="Kodira C.D."/>
            <person name="Leon-Narvaez H."/>
            <person name="Longo L.V."/>
            <person name="Ma L.J."/>
            <person name="Malavazi I."/>
            <person name="Matsuo A.L."/>
            <person name="Morais F.V."/>
            <person name="Pereira M."/>
            <person name="Rodriguez-Brito S."/>
            <person name="Sakthikumar S."/>
            <person name="Salem-Izacc S.M."/>
            <person name="Sykes S.M."/>
            <person name="Teixeira M.M."/>
            <person name="Vallejo M.C."/>
            <person name="Walter M.E."/>
            <person name="Yandava C."/>
            <person name="Young S."/>
            <person name="Zeng Q."/>
            <person name="Zucker J."/>
            <person name="Felipe M.S."/>
            <person name="Goldman G.H."/>
            <person name="Haas B.J."/>
            <person name="McEwen J.G."/>
            <person name="Nino-Vega G."/>
            <person name="Puccia R."/>
            <person name="San-Blas G."/>
            <person name="Soares C.M."/>
            <person name="Birren B.W."/>
            <person name="Cuomo C.A."/>
        </authorList>
    </citation>
    <scope>NUCLEOTIDE SEQUENCE [LARGE SCALE GENOMIC DNA]</scope>
    <source>
        <strain evidence="10 11">Pb18</strain>
    </source>
</reference>
<keyword evidence="6" id="KW-0508">mRNA splicing</keyword>
<feature type="region of interest" description="Disordered" evidence="8">
    <location>
        <begin position="125"/>
        <end position="198"/>
    </location>
</feature>
<evidence type="ECO:0000256" key="6">
    <source>
        <dbReference type="ARBA" id="ARBA00023187"/>
    </source>
</evidence>
<dbReference type="GO" id="GO:0006397">
    <property type="term" value="P:mRNA processing"/>
    <property type="evidence" value="ECO:0007669"/>
    <property type="project" value="UniProtKB-KW"/>
</dbReference>
<accession>A0A0A0HWL4</accession>
<dbReference type="InterPro" id="IPR039853">
    <property type="entry name" value="Pinin"/>
</dbReference>
<dbReference type="Proteomes" id="UP000001628">
    <property type="component" value="Unassembled WGS sequence"/>
</dbReference>
<keyword evidence="3" id="KW-0507">mRNA processing</keyword>
<comment type="similarity">
    <text evidence="2">Belongs to the pinin family.</text>
</comment>
<dbReference type="GO" id="GO:0008380">
    <property type="term" value="P:RNA splicing"/>
    <property type="evidence" value="ECO:0007669"/>
    <property type="project" value="UniProtKB-KW"/>
</dbReference>
<feature type="domain" description="Pinin/SDK/MemA protein" evidence="9">
    <location>
        <begin position="194"/>
        <end position="308"/>
    </location>
</feature>
<feature type="compositionally biased region" description="Basic and acidic residues" evidence="8">
    <location>
        <begin position="152"/>
        <end position="165"/>
    </location>
</feature>
<gene>
    <name evidence="10" type="ORF">PADG_11196</name>
</gene>
<sequence length="450" mass="49829">MLFPLEEQIRPRATQINNFRASIAILLQTRTLEAIKGVADPFASAHNAFILVVAERALIADTHKRCGPHVGIADGTFTVAFVTETADGDAGLFATHYEIGVVAGHDDGCGSGCGCGTISSAVALPEPEERPDDRLKRLQSLSEDNENKRRRLGDETRLPDSKENEPSPSAVTAPKPVGNTADGRDYRRKSGAAEERKRGQRLFGALLGTLSQSSSTAAQKRRADIEQKQLAKLRMQEAEYTELTRKKQEDLLAVRRKEQRIYERQSMRVRHSNQLAVAHFLKTTAEPFLYYKPWQLRPEEEDRIKQQIDDCKATIAKEVEEFEAKNPPSPRPTPHQPDTLFAAAGETRTTVAPRNNNIISDDKEPKDAVQLKSDTVGDDTNNNNNRTEAESEPQICSPAAPATTNEPSTSFTTKSHNDNPSATSVNHHQKAHDDDSGEVMLEDKEDTVIY</sequence>
<feature type="compositionally biased region" description="Polar residues" evidence="8">
    <location>
        <begin position="402"/>
        <end position="426"/>
    </location>
</feature>
<proteinExistence type="inferred from homology"/>
<dbReference type="OrthoDB" id="330772at2759"/>
<evidence type="ECO:0000256" key="5">
    <source>
        <dbReference type="ARBA" id="ARBA00023163"/>
    </source>
</evidence>
<dbReference type="GeneID" id="22587093"/>
<name>A0A0A0HWL4_PARBD</name>
<evidence type="ECO:0000256" key="1">
    <source>
        <dbReference type="ARBA" id="ARBA00004123"/>
    </source>
</evidence>
<comment type="subcellular location">
    <subcellularLocation>
        <location evidence="1">Nucleus</location>
    </subcellularLocation>
</comment>
<dbReference type="HOGENOM" id="CLU_049352_2_0_1"/>
<dbReference type="Pfam" id="PF04696">
    <property type="entry name" value="Pinin_SDK_memA"/>
    <property type="match status" value="1"/>
</dbReference>
<evidence type="ECO:0000256" key="3">
    <source>
        <dbReference type="ARBA" id="ARBA00022664"/>
    </source>
</evidence>
<keyword evidence="4" id="KW-0805">Transcription regulation</keyword>
<protein>
    <recommendedName>
        <fullName evidence="9">Pinin/SDK/MemA protein domain-containing protein</fullName>
    </recommendedName>
</protein>
<evidence type="ECO:0000313" key="11">
    <source>
        <dbReference type="Proteomes" id="UP000001628"/>
    </source>
</evidence>